<organism evidence="1">
    <name type="scientific">Arundo donax</name>
    <name type="common">Giant reed</name>
    <name type="synonym">Donax arundinaceus</name>
    <dbReference type="NCBI Taxonomy" id="35708"/>
    <lineage>
        <taxon>Eukaryota</taxon>
        <taxon>Viridiplantae</taxon>
        <taxon>Streptophyta</taxon>
        <taxon>Embryophyta</taxon>
        <taxon>Tracheophyta</taxon>
        <taxon>Spermatophyta</taxon>
        <taxon>Magnoliopsida</taxon>
        <taxon>Liliopsida</taxon>
        <taxon>Poales</taxon>
        <taxon>Poaceae</taxon>
        <taxon>PACMAD clade</taxon>
        <taxon>Arundinoideae</taxon>
        <taxon>Arundineae</taxon>
        <taxon>Arundo</taxon>
    </lineage>
</organism>
<proteinExistence type="predicted"/>
<sequence>MLCKRWVELYELETLMLPLFKLSLLLFSN</sequence>
<dbReference type="AlphaFoldDB" id="A0A0A8ZQ01"/>
<name>A0A0A8ZQ01_ARUDO</name>
<accession>A0A0A8ZQ01</accession>
<evidence type="ECO:0000313" key="1">
    <source>
        <dbReference type="EMBL" id="JAD41479.1"/>
    </source>
</evidence>
<protein>
    <submittedName>
        <fullName evidence="1">Uncharacterized protein</fullName>
    </submittedName>
</protein>
<dbReference type="EMBL" id="GBRH01256416">
    <property type="protein sequence ID" value="JAD41479.1"/>
    <property type="molecule type" value="Transcribed_RNA"/>
</dbReference>
<reference evidence="1" key="1">
    <citation type="submission" date="2014-09" db="EMBL/GenBank/DDBJ databases">
        <authorList>
            <person name="Magalhaes I.L.F."/>
            <person name="Oliveira U."/>
            <person name="Santos F.R."/>
            <person name="Vidigal T.H.D.A."/>
            <person name="Brescovit A.D."/>
            <person name="Santos A.J."/>
        </authorList>
    </citation>
    <scope>NUCLEOTIDE SEQUENCE</scope>
    <source>
        <tissue evidence="1">Shoot tissue taken approximately 20 cm above the soil surface</tissue>
    </source>
</reference>
<reference evidence="1" key="2">
    <citation type="journal article" date="2015" name="Data Brief">
        <title>Shoot transcriptome of the giant reed, Arundo donax.</title>
        <authorList>
            <person name="Barrero R.A."/>
            <person name="Guerrero F.D."/>
            <person name="Moolhuijzen P."/>
            <person name="Goolsby J.A."/>
            <person name="Tidwell J."/>
            <person name="Bellgard S.E."/>
            <person name="Bellgard M.I."/>
        </authorList>
    </citation>
    <scope>NUCLEOTIDE SEQUENCE</scope>
    <source>
        <tissue evidence="1">Shoot tissue taken approximately 20 cm above the soil surface</tissue>
    </source>
</reference>